<proteinExistence type="predicted"/>
<dbReference type="Proteomes" id="UP000321570">
    <property type="component" value="Unassembled WGS sequence"/>
</dbReference>
<feature type="compositionally biased region" description="Basic and acidic residues" evidence="3">
    <location>
        <begin position="188"/>
        <end position="197"/>
    </location>
</feature>
<keyword evidence="2" id="KW-0804">Transcription</keyword>
<gene>
    <name evidence="4" type="ORF">WMSIL1_LOCUS9155</name>
</gene>
<dbReference type="EMBL" id="CABIJS010000355">
    <property type="protein sequence ID" value="VUZ50272.1"/>
    <property type="molecule type" value="Genomic_DNA"/>
</dbReference>
<evidence type="ECO:0000256" key="1">
    <source>
        <dbReference type="ARBA" id="ARBA00022478"/>
    </source>
</evidence>
<protein>
    <recommendedName>
        <fullName evidence="6">RPA43 OB domain-containing protein</fullName>
    </recommendedName>
</protein>
<evidence type="ECO:0000256" key="2">
    <source>
        <dbReference type="ARBA" id="ARBA00023163"/>
    </source>
</evidence>
<organism evidence="4 5">
    <name type="scientific">Hymenolepis diminuta</name>
    <name type="common">Rat tapeworm</name>
    <dbReference type="NCBI Taxonomy" id="6216"/>
    <lineage>
        <taxon>Eukaryota</taxon>
        <taxon>Metazoa</taxon>
        <taxon>Spiralia</taxon>
        <taxon>Lophotrochozoa</taxon>
        <taxon>Platyhelminthes</taxon>
        <taxon>Cestoda</taxon>
        <taxon>Eucestoda</taxon>
        <taxon>Cyclophyllidea</taxon>
        <taxon>Hymenolepididae</taxon>
        <taxon>Hymenolepis</taxon>
    </lineage>
</organism>
<feature type="compositionally biased region" description="Basic residues" evidence="3">
    <location>
        <begin position="266"/>
        <end position="281"/>
    </location>
</feature>
<dbReference type="InterPro" id="IPR036898">
    <property type="entry name" value="RNA_pol_Rpb7-like_N_sf"/>
</dbReference>
<name>A0A564YSN8_HYMDI</name>
<dbReference type="GO" id="GO:0000428">
    <property type="term" value="C:DNA-directed RNA polymerase complex"/>
    <property type="evidence" value="ECO:0007669"/>
    <property type="project" value="UniProtKB-KW"/>
</dbReference>
<feature type="region of interest" description="Disordered" evidence="3">
    <location>
        <begin position="188"/>
        <end position="335"/>
    </location>
</feature>
<evidence type="ECO:0008006" key="6">
    <source>
        <dbReference type="Google" id="ProtNLM"/>
    </source>
</evidence>
<keyword evidence="1" id="KW-0240">DNA-directed RNA polymerase</keyword>
<dbReference type="Gene3D" id="3.30.1490.120">
    <property type="entry name" value="RNA polymerase Rpb7-like, N-terminal domain"/>
    <property type="match status" value="1"/>
</dbReference>
<feature type="compositionally biased region" description="Acidic residues" evidence="3">
    <location>
        <begin position="295"/>
        <end position="307"/>
    </location>
</feature>
<reference evidence="4 5" key="1">
    <citation type="submission" date="2019-07" db="EMBL/GenBank/DDBJ databases">
        <authorList>
            <person name="Jastrzebski P J."/>
            <person name="Paukszto L."/>
            <person name="Jastrzebski P J."/>
        </authorList>
    </citation>
    <scope>NUCLEOTIDE SEQUENCE [LARGE SCALE GENOMIC DNA]</scope>
    <source>
        <strain evidence="4 5">WMS-il1</strain>
    </source>
</reference>
<evidence type="ECO:0000313" key="4">
    <source>
        <dbReference type="EMBL" id="VUZ50272.1"/>
    </source>
</evidence>
<dbReference type="AlphaFoldDB" id="A0A564YSN8"/>
<keyword evidence="5" id="KW-1185">Reference proteome</keyword>
<sequence>MNDVQWNLSITMNPLQLSTPRTAFESYLKPLMNKYIPDLKGILIQVDHQTLKVRSSHEFDKSDKVGTSCIIQFHPLYPSAKVNFVVNATILCPTVGQQVDADIRVVKSGRLVCRFGDNYSIFVTVPTCGEEAIDTIPVDPQTGEPLKLFVGDKVCLEITHVNLSLAGDVLRLSGRVLSVISRSEFSQKKIQSRDKTATKQTAEESIEQENVSKKRKKHKKHVEEQQQTQEIPEETDLERPKKKKKRKSEVPVPPESSEMEAELMPPKKKDKKSRKVKKKKHSGDDLLAVKRDPDEAANEPEEQEEESFFQVSNLVSPPMKGDPILATGMESPDIFSSEDEDKISLRKMYINRAVCLK</sequence>
<accession>A0A564YSN8</accession>
<evidence type="ECO:0000313" key="5">
    <source>
        <dbReference type="Proteomes" id="UP000321570"/>
    </source>
</evidence>
<evidence type="ECO:0000256" key="3">
    <source>
        <dbReference type="SAM" id="MobiDB-lite"/>
    </source>
</evidence>
<feature type="compositionally biased region" description="Basic and acidic residues" evidence="3">
    <location>
        <begin position="282"/>
        <end position="294"/>
    </location>
</feature>